<dbReference type="GO" id="GO:0022625">
    <property type="term" value="C:cytosolic large ribosomal subunit"/>
    <property type="evidence" value="ECO:0007669"/>
    <property type="project" value="TreeGrafter"/>
</dbReference>
<dbReference type="GO" id="GO:0003735">
    <property type="term" value="F:structural constituent of ribosome"/>
    <property type="evidence" value="ECO:0007669"/>
    <property type="project" value="InterPro"/>
</dbReference>
<evidence type="ECO:0000256" key="1">
    <source>
        <dbReference type="ARBA" id="ARBA00005640"/>
    </source>
</evidence>
<dbReference type="HOGENOM" id="CLU_075696_1_0_1"/>
<reference evidence="5 6" key="3">
    <citation type="journal article" date="2014" name="Genome Announc.">
        <title>Genome Sequence of the Microsporidian Species Nematocida sp1 Strain ERTm6 (ATCC PRA-372).</title>
        <authorList>
            <person name="Bakowski M.A."/>
            <person name="Priest M."/>
            <person name="Young S."/>
            <person name="Cuomo C.A."/>
            <person name="Troemel E.R."/>
        </authorList>
    </citation>
    <scope>NUCLEOTIDE SEQUENCE [LARGE SCALE GENOMIC DNA]</scope>
    <source>
        <strain evidence="5 6">ERTm6</strain>
    </source>
</reference>
<dbReference type="PANTHER" id="PTHR11722:SF0">
    <property type="entry name" value="LARGE RIBOSOMAL SUBUNIT PROTEIN EL13"/>
    <property type="match status" value="1"/>
</dbReference>
<dbReference type="Proteomes" id="UP000005622">
    <property type="component" value="Unassembled WGS sequence"/>
</dbReference>
<reference evidence="4" key="1">
    <citation type="submission" date="2011-03" db="EMBL/GenBank/DDBJ databases">
        <title>The Genome Sequence of Nematocida sp1 strain ERTm2.</title>
        <authorList>
            <consortium name="The Broad Institute Genome Sequencing Platform"/>
            <consortium name="The Broad Institute Genome Sequencing Center for Infectious Disease"/>
            <person name="Cuomo C."/>
            <person name="Troemel E."/>
            <person name="Young S.K."/>
            <person name="Zeng Q."/>
            <person name="Gargeya S."/>
            <person name="Fitzgerald M."/>
            <person name="Haas B."/>
            <person name="Abouelleil A."/>
            <person name="Alvarado L."/>
            <person name="Arachchi H.M."/>
            <person name="Berlin A."/>
            <person name="Brown A."/>
            <person name="Chapman S.B."/>
            <person name="Chen Z."/>
            <person name="Dunbar C."/>
            <person name="Freedman E."/>
            <person name="Gearin G."/>
            <person name="Gellesch M."/>
            <person name="Goldberg J."/>
            <person name="Griggs A."/>
            <person name="Gujja S."/>
            <person name="Heilman E.R."/>
            <person name="Heiman D."/>
            <person name="Howarth C."/>
            <person name="Larson L."/>
            <person name="Lui A."/>
            <person name="MacDonald P.J.P."/>
            <person name="Mehta T."/>
            <person name="Montmayeur A."/>
            <person name="Murphy C."/>
            <person name="Neiman D."/>
            <person name="Pearson M."/>
            <person name="Priest M."/>
            <person name="Roberts A."/>
            <person name="Saif S."/>
            <person name="Shea T."/>
            <person name="Shenoy N."/>
            <person name="Sisk P."/>
            <person name="Stolte C."/>
            <person name="Sykes S."/>
            <person name="White J."/>
            <person name="Yandava C."/>
            <person name="Wortman J."/>
            <person name="Nusbaum C."/>
            <person name="Birren B."/>
        </authorList>
    </citation>
    <scope>NUCLEOTIDE SEQUENCE</scope>
    <source>
        <strain evidence="4">ERTm2</strain>
    </source>
</reference>
<reference evidence="5" key="2">
    <citation type="submission" date="2012-10" db="EMBL/GenBank/DDBJ databases">
        <authorList>
            <consortium name="The Broad Institute Genome Sequencing Platform"/>
            <consortium name="The Broad Institute Genome Sequencing Center for Infectious Disease"/>
            <person name="Cuomo C."/>
            <person name="Troemel E."/>
            <person name="Walker B."/>
            <person name="Young S.K."/>
            <person name="Zeng Q."/>
            <person name="Gargeya S."/>
            <person name="Fitzgerald M."/>
            <person name="Haas B."/>
            <person name="Abouelleil A."/>
            <person name="Alvarado L."/>
            <person name="Arachchi H.M."/>
            <person name="Berlin A.M."/>
            <person name="Chapman S.B."/>
            <person name="Goldberg J."/>
            <person name="Griggs A."/>
            <person name="Gujja S."/>
            <person name="Hansen M."/>
            <person name="Howarth C."/>
            <person name="Imamovic A."/>
            <person name="Larimer J."/>
            <person name="McCowan C."/>
            <person name="Murphy C."/>
            <person name="Neiman D."/>
            <person name="Pearson M."/>
            <person name="Priest M."/>
            <person name="Roberts A."/>
            <person name="Saif S."/>
            <person name="Shea T."/>
            <person name="Sisk P."/>
            <person name="Sykes S."/>
            <person name="Wortman J."/>
            <person name="Nusbaum C."/>
            <person name="Birren B."/>
        </authorList>
    </citation>
    <scope>NUCLEOTIDE SEQUENCE</scope>
    <source>
        <strain evidence="5">ERTm6</strain>
    </source>
</reference>
<dbReference type="Pfam" id="PF01294">
    <property type="entry name" value="Ribosomal_L13e"/>
    <property type="match status" value="1"/>
</dbReference>
<keyword evidence="6" id="KW-1185">Reference proteome</keyword>
<comment type="similarity">
    <text evidence="1">Belongs to the eukaryotic ribosomal protein eL13 family.</text>
</comment>
<evidence type="ECO:0000313" key="5">
    <source>
        <dbReference type="EMBL" id="KFG26701.1"/>
    </source>
</evidence>
<evidence type="ECO:0000256" key="3">
    <source>
        <dbReference type="ARBA" id="ARBA00023274"/>
    </source>
</evidence>
<evidence type="ECO:0000313" key="4">
    <source>
        <dbReference type="EMBL" id="EHY66599.1"/>
    </source>
</evidence>
<proteinExistence type="inferred from homology"/>
<protein>
    <submittedName>
        <fullName evidence="4">50S ribosomal protein L13e</fullName>
    </submittedName>
</protein>
<keyword evidence="3" id="KW-0687">Ribonucleoprotein</keyword>
<accession>H8Z9G8</accession>
<dbReference type="GO" id="GO:0003723">
    <property type="term" value="F:RNA binding"/>
    <property type="evidence" value="ECO:0007669"/>
    <property type="project" value="TreeGrafter"/>
</dbReference>
<dbReference type="EMBL" id="AKIJ01000002">
    <property type="protein sequence ID" value="KFG26701.1"/>
    <property type="molecule type" value="Genomic_DNA"/>
</dbReference>
<dbReference type="EMBL" id="JH604633">
    <property type="protein sequence ID" value="EHY66599.1"/>
    <property type="molecule type" value="Genomic_DNA"/>
</dbReference>
<gene>
    <name evidence="4" type="ORF">NERG_00239</name>
    <name evidence="5" type="ORF">NESG_00855</name>
</gene>
<accession>A0A086J3I3</accession>
<dbReference type="GO" id="GO:0006412">
    <property type="term" value="P:translation"/>
    <property type="evidence" value="ECO:0007669"/>
    <property type="project" value="InterPro"/>
</dbReference>
<dbReference type="STRING" id="944018.H8Z9G8"/>
<dbReference type="InterPro" id="IPR001380">
    <property type="entry name" value="Ribosomal_eL13"/>
</dbReference>
<evidence type="ECO:0000313" key="6">
    <source>
        <dbReference type="Proteomes" id="UP000054524"/>
    </source>
</evidence>
<dbReference type="HAMAP" id="MF_00499">
    <property type="entry name" value="Ribosomal_eL13"/>
    <property type="match status" value="1"/>
</dbReference>
<dbReference type="PANTHER" id="PTHR11722">
    <property type="entry name" value="60S RIBOSOMAL PROTEIN L13"/>
    <property type="match status" value="1"/>
</dbReference>
<evidence type="ECO:0000256" key="2">
    <source>
        <dbReference type="ARBA" id="ARBA00022980"/>
    </source>
</evidence>
<dbReference type="AlphaFoldDB" id="H8Z9G8"/>
<sequence length="202" mass="23596">MKHNNALTTGHYKKTSLKYKTWFHQPIQKKLRSQLRKEKAQKIAPMNVELLRPIVRANSRRYNINQRLGRGFSIVEVMQAGLDVKQARQLGISVNMQRYTRSVESLNLNVERIKEYLSKITVYETKKEALEAGAVQHKSTIMPIEKKKIVIQSMPLSEVKSEVAACDEMFKLREETIRMKSWKEKHGLLKPLNPKHRQEAMK</sequence>
<name>H8Z9G8_NEMA1</name>
<organism evidence="4">
    <name type="scientific">Nematocida ausubeli (strain ATCC PRA-371 / ERTm2)</name>
    <name type="common">Nematode killer fungus</name>
    <dbReference type="NCBI Taxonomy" id="1913371"/>
    <lineage>
        <taxon>Eukaryota</taxon>
        <taxon>Fungi</taxon>
        <taxon>Fungi incertae sedis</taxon>
        <taxon>Microsporidia</taxon>
        <taxon>Nematocida</taxon>
    </lineage>
</organism>
<dbReference type="Proteomes" id="UP000054524">
    <property type="component" value="Unassembled WGS sequence"/>
</dbReference>
<keyword evidence="2 4" id="KW-0689">Ribosomal protein</keyword>
<dbReference type="OrthoDB" id="10264538at2759"/>